<evidence type="ECO:0000313" key="3">
    <source>
        <dbReference type="EMBL" id="CCG25432.1"/>
    </source>
</evidence>
<dbReference type="AlphaFoldDB" id="H8X3F9"/>
<feature type="domain" description="Zn(2)-C6 fungal-type" evidence="2">
    <location>
        <begin position="20"/>
        <end position="49"/>
    </location>
</feature>
<dbReference type="InterPro" id="IPR001138">
    <property type="entry name" value="Zn2Cys6_DnaBD"/>
</dbReference>
<dbReference type="KEGG" id="cot:CORT_0C00530"/>
<dbReference type="OrthoDB" id="5600212at2759"/>
<dbReference type="Gene3D" id="4.10.240.10">
    <property type="entry name" value="Zn(2)-C6 fungal-type DNA-binding domain"/>
    <property type="match status" value="1"/>
</dbReference>
<dbReference type="GO" id="GO:0008270">
    <property type="term" value="F:zinc ion binding"/>
    <property type="evidence" value="ECO:0007669"/>
    <property type="project" value="InterPro"/>
</dbReference>
<feature type="region of interest" description="Disordered" evidence="1">
    <location>
        <begin position="247"/>
        <end position="290"/>
    </location>
</feature>
<keyword evidence="4" id="KW-1185">Reference proteome</keyword>
<dbReference type="PANTHER" id="PTHR47655">
    <property type="entry name" value="QUINIC ACID UTILIZATION ACTIVATOR"/>
    <property type="match status" value="1"/>
</dbReference>
<dbReference type="GO" id="GO:0000981">
    <property type="term" value="F:DNA-binding transcription factor activity, RNA polymerase II-specific"/>
    <property type="evidence" value="ECO:0007669"/>
    <property type="project" value="InterPro"/>
</dbReference>
<dbReference type="SMART" id="SM00066">
    <property type="entry name" value="GAL4"/>
    <property type="match status" value="1"/>
</dbReference>
<dbReference type="RefSeq" id="XP_003868336.1">
    <property type="nucleotide sequence ID" value="XM_003868288.1"/>
</dbReference>
<proteinExistence type="predicted"/>
<feature type="compositionally biased region" description="Polar residues" evidence="1">
    <location>
        <begin position="201"/>
        <end position="211"/>
    </location>
</feature>
<dbReference type="PROSITE" id="PS50048">
    <property type="entry name" value="ZN2_CY6_FUNGAL_2"/>
    <property type="match status" value="1"/>
</dbReference>
<dbReference type="HOGENOM" id="CLU_031215_0_0_1"/>
<dbReference type="Pfam" id="PF00172">
    <property type="entry name" value="Zn_clus"/>
    <property type="match status" value="1"/>
</dbReference>
<dbReference type="eggNOG" id="ENOG502S8N8">
    <property type="taxonomic scope" value="Eukaryota"/>
</dbReference>
<protein>
    <submittedName>
        <fullName evidence="3">Fcr1 zinc cluster transcription factor</fullName>
    </submittedName>
</protein>
<sequence length="499" mass="55598">MQSENLSHSCHVKKKRVGKACDSCRIKKTKCDGKKPCNRCLLDNKICVFTEKRKVKEKIHPPGYIELLETRLDILSKSFEKLIELSRPHLSFIDEIIREEEKSSVKKEFDDNTSSPQSFEEGDKVDSIPINKVVSYLIEQRGMLKNVPIEWEEGALIAANYNEDDLEPSSKLFAKHKSEKLAGGEVASSDLHSSPIMKPVNRTNSSSSARSQMKRKIKEEPASPASVHSFSSNFNFSTDEKWLTNDPMLSEVDSDSPERNHGISPPCIHEHSEHSHHQRSGDYDGHNHIPHTASLFSNNYTNHCSQPISKNSSVTSLSNKYEAHTLSSAPNSSSTTTPPSSVFTTNSPITMSALRRSSSTLSQTQSNKLKSCIAHHHNIHKPIHHRRQASFEIRKRNNSVEVSPAGSVHDISSISQPSSAVQSLTDGYNETDKYYDAIGEGASLQSSFDLSPTNPLMERAIDDSFYNEVARGSLNIQGPGAFDVLIGAYEDSFMNNNHF</sequence>
<gene>
    <name evidence="3" type="ORF">CORT_0C00530</name>
</gene>
<dbReference type="GeneID" id="14539338"/>
<dbReference type="CDD" id="cd00067">
    <property type="entry name" value="GAL4"/>
    <property type="match status" value="1"/>
</dbReference>
<evidence type="ECO:0000313" key="4">
    <source>
        <dbReference type="Proteomes" id="UP000005018"/>
    </source>
</evidence>
<feature type="region of interest" description="Disordered" evidence="1">
    <location>
        <begin position="184"/>
        <end position="230"/>
    </location>
</feature>
<dbReference type="PROSITE" id="PS00463">
    <property type="entry name" value="ZN2_CY6_FUNGAL_1"/>
    <property type="match status" value="1"/>
</dbReference>
<organism evidence="3 4">
    <name type="scientific">Candida orthopsilosis (strain 90-125)</name>
    <name type="common">Yeast</name>
    <dbReference type="NCBI Taxonomy" id="1136231"/>
    <lineage>
        <taxon>Eukaryota</taxon>
        <taxon>Fungi</taxon>
        <taxon>Dikarya</taxon>
        <taxon>Ascomycota</taxon>
        <taxon>Saccharomycotina</taxon>
        <taxon>Pichiomycetes</taxon>
        <taxon>Debaryomycetaceae</taxon>
        <taxon>Candida/Lodderomyces clade</taxon>
        <taxon>Candida</taxon>
    </lineage>
</organism>
<dbReference type="PANTHER" id="PTHR47655:SF3">
    <property type="entry name" value="ZN(II)2CYS6 TRANSCRIPTION FACTOR (EUROFUNG)"/>
    <property type="match status" value="1"/>
</dbReference>
<evidence type="ECO:0000259" key="2">
    <source>
        <dbReference type="PROSITE" id="PS50048"/>
    </source>
</evidence>
<dbReference type="SUPFAM" id="SSF57701">
    <property type="entry name" value="Zn2/Cys6 DNA-binding domain"/>
    <property type="match status" value="1"/>
</dbReference>
<feature type="region of interest" description="Disordered" evidence="1">
    <location>
        <begin position="104"/>
        <end position="123"/>
    </location>
</feature>
<dbReference type="Proteomes" id="UP000005018">
    <property type="component" value="Chromosome 3"/>
</dbReference>
<dbReference type="InterPro" id="IPR052783">
    <property type="entry name" value="Metabolic/Drug-Res_Regulator"/>
</dbReference>
<dbReference type="InterPro" id="IPR036864">
    <property type="entry name" value="Zn2-C6_fun-type_DNA-bd_sf"/>
</dbReference>
<reference evidence="3 4" key="1">
    <citation type="journal article" date="2012" name="PLoS ONE">
        <title>Sequence and analysis of the genome of the pathogenic yeast Candida orthopsilosis.</title>
        <authorList>
            <person name="Riccombeni A."/>
            <person name="Vidanes G."/>
            <person name="Proux-Wera E."/>
            <person name="Wolfe K.H."/>
            <person name="Butler G."/>
        </authorList>
    </citation>
    <scope>NUCLEOTIDE SEQUENCE [LARGE SCALE GENOMIC DNA]</scope>
    <source>
        <strain evidence="3 4">Co 90-125</strain>
    </source>
</reference>
<feature type="compositionally biased region" description="Basic and acidic residues" evidence="1">
    <location>
        <begin position="268"/>
        <end position="287"/>
    </location>
</feature>
<accession>H8X3F9</accession>
<feature type="region of interest" description="Disordered" evidence="1">
    <location>
        <begin position="325"/>
        <end position="346"/>
    </location>
</feature>
<evidence type="ECO:0000256" key="1">
    <source>
        <dbReference type="SAM" id="MobiDB-lite"/>
    </source>
</evidence>
<dbReference type="EMBL" id="HE681721">
    <property type="protein sequence ID" value="CCG25432.1"/>
    <property type="molecule type" value="Genomic_DNA"/>
</dbReference>
<name>H8X3F9_CANO9</name>